<dbReference type="EMBL" id="PHWZ01000048">
    <property type="protein sequence ID" value="TEY78506.1"/>
    <property type="molecule type" value="Genomic_DNA"/>
</dbReference>
<dbReference type="AlphaFoldDB" id="A0A4Y8DBL6"/>
<accession>A0A4Y8DBL6</accession>
<proteinExistence type="predicted"/>
<protein>
    <submittedName>
        <fullName evidence="1">Uncharacterized protein</fullName>
    </submittedName>
</protein>
<organism evidence="1 2">
    <name type="scientific">Botryotinia calthae</name>
    <dbReference type="NCBI Taxonomy" id="38488"/>
    <lineage>
        <taxon>Eukaryota</taxon>
        <taxon>Fungi</taxon>
        <taxon>Dikarya</taxon>
        <taxon>Ascomycota</taxon>
        <taxon>Pezizomycotina</taxon>
        <taxon>Leotiomycetes</taxon>
        <taxon>Helotiales</taxon>
        <taxon>Sclerotiniaceae</taxon>
        <taxon>Botryotinia</taxon>
    </lineage>
</organism>
<evidence type="ECO:0000313" key="2">
    <source>
        <dbReference type="Proteomes" id="UP000297299"/>
    </source>
</evidence>
<dbReference type="Proteomes" id="UP000297299">
    <property type="component" value="Unassembled WGS sequence"/>
</dbReference>
<comment type="caution">
    <text evidence="1">The sequence shown here is derived from an EMBL/GenBank/DDBJ whole genome shotgun (WGS) entry which is preliminary data.</text>
</comment>
<name>A0A4Y8DBL6_9HELO</name>
<evidence type="ECO:0000313" key="1">
    <source>
        <dbReference type="EMBL" id="TEY78506.1"/>
    </source>
</evidence>
<reference evidence="1 2" key="1">
    <citation type="submission" date="2017-11" db="EMBL/GenBank/DDBJ databases">
        <title>Comparative genomics of Botrytis spp.</title>
        <authorList>
            <person name="Valero-Jimenez C.A."/>
            <person name="Tapia P."/>
            <person name="Veloso J."/>
            <person name="Silva-Moreno E."/>
            <person name="Staats M."/>
            <person name="Valdes J.H."/>
            <person name="Van Kan J.A.L."/>
        </authorList>
    </citation>
    <scope>NUCLEOTIDE SEQUENCE [LARGE SCALE GENOMIC DNA]</scope>
    <source>
        <strain evidence="1 2">MUCL2830</strain>
    </source>
</reference>
<keyword evidence="2" id="KW-1185">Reference proteome</keyword>
<gene>
    <name evidence="1" type="ORF">BOTCAL_0048g00340</name>
</gene>
<sequence length="74" mass="8152">MTKHDVSWSIMQYWGVILPGDDLESHGDEPLGSFIFAPPTPKADALSVWTLLLPRTKLSTSAFGSGDWLLACFE</sequence>